<feature type="domain" description="SLH" evidence="1">
    <location>
        <begin position="25"/>
        <end position="88"/>
    </location>
</feature>
<accession>A0A644WI60</accession>
<dbReference type="InterPro" id="IPR001119">
    <property type="entry name" value="SLH_dom"/>
</dbReference>
<reference evidence="2" key="1">
    <citation type="submission" date="2019-08" db="EMBL/GenBank/DDBJ databases">
        <authorList>
            <person name="Kucharzyk K."/>
            <person name="Murdoch R.W."/>
            <person name="Higgins S."/>
            <person name="Loffler F."/>
        </authorList>
    </citation>
    <scope>NUCLEOTIDE SEQUENCE</scope>
</reference>
<feature type="domain" description="SLH" evidence="1">
    <location>
        <begin position="89"/>
        <end position="152"/>
    </location>
</feature>
<evidence type="ECO:0000259" key="1">
    <source>
        <dbReference type="PROSITE" id="PS51272"/>
    </source>
</evidence>
<dbReference type="PROSITE" id="PS51272">
    <property type="entry name" value="SLH"/>
    <property type="match status" value="2"/>
</dbReference>
<dbReference type="Pfam" id="PF00395">
    <property type="entry name" value="SLH"/>
    <property type="match status" value="2"/>
</dbReference>
<proteinExistence type="predicted"/>
<gene>
    <name evidence="2" type="ORF">SDC9_49544</name>
</gene>
<dbReference type="EMBL" id="VSSQ01000939">
    <property type="protein sequence ID" value="MPM03279.1"/>
    <property type="molecule type" value="Genomic_DNA"/>
</dbReference>
<dbReference type="AlphaFoldDB" id="A0A644WI60"/>
<sequence length="862" mass="90716">MRNLKKALCLALACVMLLGMMVMTTGAADFTDKDEIVNTEAVNTLVALNIINGKEDGSYFDPTGIVTRAEMCKMICVALNGGKDPQLGTVSTSFTDTNGSWAAGYIEYCYNLGIVAGRGDGTFDPTGTVTGTEAAKMLLVALGYNAKTEGFIGDSWAIAVNVRANQKDIYDELETLNPSNGLSRDDAAQMVYNAINAVMVEYNYQLTTVNGTLTTVAVVKDLTSDDTILAKKFDMDTAYGTMDSFTYDDTKSEWTYSISVASGTLGDTTPTTANNYTDLWGRSVKILSKTTSSKTTVYGIFADDSKVLATTTLGGLTITSGVTDSFKVGSTVYKMDSGALSSTNVYAFGEGSILCNLGNFTTVEKPYSISLIDDNNDGKVDFAIAVPFTVEKVTYVGSTTFTTNTGSVTTKDVNVYSGLAKNDYVMVVNGDYTADGKTTYTKIELLAGEVTATKDSGTTFKLGGTYYKLADSSAALSMPTTAVAGTEYEKIAVVNGYAFNMVETNSSTVTDYAVVVAATDSIGLTGPQVKLLFTDGTKKIVDADTDYTDYVDQMVTYSVNSDDEYELTLANEDVAAADTGFDIVVAAPDGSDADASGISASYVYAKNSESTIGDNYIASDAVVFIKDSSWKVVSGATLAKTSSAAISAVYNAYADSSSSTGFNTIKLACVAGTTVSGDTSYGYVTASPEIVKNSDGELVYSVTFFDGSTTVTANTADTASDLDAALATDVAKNTIITFTYDGSDLEITGCVSLSAANVGAVTALSSDKIKFAYNDITEDIDNDGTSEAVISKAAVTSLCSITDDTIVMFIDRANTKGVDGADTQLATKTADGNYIANCYYVLNGTDVTLLIVDVQNDILDVE</sequence>
<evidence type="ECO:0000313" key="2">
    <source>
        <dbReference type="EMBL" id="MPM03279.1"/>
    </source>
</evidence>
<organism evidence="2">
    <name type="scientific">bioreactor metagenome</name>
    <dbReference type="NCBI Taxonomy" id="1076179"/>
    <lineage>
        <taxon>unclassified sequences</taxon>
        <taxon>metagenomes</taxon>
        <taxon>ecological metagenomes</taxon>
    </lineage>
</organism>
<comment type="caution">
    <text evidence="2">The sequence shown here is derived from an EMBL/GenBank/DDBJ whole genome shotgun (WGS) entry which is preliminary data.</text>
</comment>
<name>A0A644WI60_9ZZZZ</name>
<protein>
    <recommendedName>
        <fullName evidence="1">SLH domain-containing protein</fullName>
    </recommendedName>
</protein>